<reference evidence="1 2" key="1">
    <citation type="submission" date="2018-08" db="EMBL/GenBank/DDBJ databases">
        <title>A genome reference for cultivated species of the human gut microbiota.</title>
        <authorList>
            <person name="Zou Y."/>
            <person name="Xue W."/>
            <person name="Luo G."/>
        </authorList>
    </citation>
    <scope>NUCLEOTIDE SEQUENCE [LARGE SCALE GENOMIC DNA]</scope>
    <source>
        <strain evidence="1 2">AF18-12LB</strain>
    </source>
</reference>
<keyword evidence="2" id="KW-1185">Reference proteome</keyword>
<name>A0A3R5X7E3_9FIRM</name>
<comment type="caution">
    <text evidence="1">The sequence shown here is derived from an EMBL/GenBank/DDBJ whole genome shotgun (WGS) entry which is preliminary data.</text>
</comment>
<accession>A0A3R5X7E3</accession>
<dbReference type="AlphaFoldDB" id="A0A3R5X7E3"/>
<dbReference type="EMBL" id="QRXJ01000010">
    <property type="protein sequence ID" value="RGT89672.1"/>
    <property type="molecule type" value="Genomic_DNA"/>
</dbReference>
<protein>
    <submittedName>
        <fullName evidence="1">Uncharacterized protein</fullName>
    </submittedName>
</protein>
<sequence>MEALEKESMEAQIILNRDVPLTLYGEAVKPVKFLLVYTYNFECNLSSNAKIPPHQISFPMRRYFLFTY</sequence>
<evidence type="ECO:0000313" key="2">
    <source>
        <dbReference type="Proteomes" id="UP000283360"/>
    </source>
</evidence>
<gene>
    <name evidence="1" type="ORF">DWX03_08585</name>
</gene>
<proteinExistence type="predicted"/>
<organism evidence="1 2">
    <name type="scientific">Coprococcus comes</name>
    <dbReference type="NCBI Taxonomy" id="410072"/>
    <lineage>
        <taxon>Bacteria</taxon>
        <taxon>Bacillati</taxon>
        <taxon>Bacillota</taxon>
        <taxon>Clostridia</taxon>
        <taxon>Lachnospirales</taxon>
        <taxon>Lachnospiraceae</taxon>
        <taxon>Coprococcus</taxon>
    </lineage>
</organism>
<dbReference type="Proteomes" id="UP000283360">
    <property type="component" value="Unassembled WGS sequence"/>
</dbReference>
<evidence type="ECO:0000313" key="1">
    <source>
        <dbReference type="EMBL" id="RGT89672.1"/>
    </source>
</evidence>